<evidence type="ECO:0000313" key="10">
    <source>
        <dbReference type="EMBL" id="NYJ73109.1"/>
    </source>
</evidence>
<dbReference type="InterPro" id="IPR003838">
    <property type="entry name" value="ABC3_permease_C"/>
</dbReference>
<evidence type="ECO:0000256" key="4">
    <source>
        <dbReference type="ARBA" id="ARBA00022989"/>
    </source>
</evidence>
<comment type="caution">
    <text evidence="10">The sequence shown here is derived from an EMBL/GenBank/DDBJ whole genome shotgun (WGS) entry which is preliminary data.</text>
</comment>
<comment type="subcellular location">
    <subcellularLocation>
        <location evidence="1">Cell membrane</location>
        <topology evidence="1">Multi-pass membrane protein</topology>
    </subcellularLocation>
</comment>
<feature type="transmembrane region" description="Helical" evidence="7">
    <location>
        <begin position="261"/>
        <end position="285"/>
    </location>
</feature>
<evidence type="ECO:0000259" key="8">
    <source>
        <dbReference type="Pfam" id="PF02687"/>
    </source>
</evidence>
<feature type="domain" description="MacB-like periplasmic core" evidence="9">
    <location>
        <begin position="491"/>
        <end position="687"/>
    </location>
</feature>
<evidence type="ECO:0000256" key="7">
    <source>
        <dbReference type="SAM" id="Phobius"/>
    </source>
</evidence>
<name>A0A853DAU3_9MICO</name>
<comment type="similarity">
    <text evidence="6">Belongs to the ABC-4 integral membrane protein family.</text>
</comment>
<evidence type="ECO:0000256" key="5">
    <source>
        <dbReference type="ARBA" id="ARBA00023136"/>
    </source>
</evidence>
<dbReference type="EMBL" id="JACCFW010000001">
    <property type="protein sequence ID" value="NYJ73109.1"/>
    <property type="molecule type" value="Genomic_DNA"/>
</dbReference>
<reference evidence="10 11" key="1">
    <citation type="submission" date="2020-07" db="EMBL/GenBank/DDBJ databases">
        <title>Sequencing the genomes of 1000 actinobacteria strains.</title>
        <authorList>
            <person name="Klenk H.-P."/>
        </authorList>
    </citation>
    <scope>NUCLEOTIDE SEQUENCE [LARGE SCALE GENOMIC DNA]</scope>
    <source>
        <strain evidence="10 11">DSM 29531</strain>
    </source>
</reference>
<dbReference type="RefSeq" id="WP_218883492.1">
    <property type="nucleotide sequence ID" value="NZ_JACCFW010000001.1"/>
</dbReference>
<feature type="transmembrane region" description="Helical" evidence="7">
    <location>
        <begin position="810"/>
        <end position="830"/>
    </location>
</feature>
<keyword evidence="3 7" id="KW-0812">Transmembrane</keyword>
<dbReference type="PANTHER" id="PTHR30572:SF4">
    <property type="entry name" value="ABC TRANSPORTER PERMEASE YTRF"/>
    <property type="match status" value="1"/>
</dbReference>
<evidence type="ECO:0000313" key="11">
    <source>
        <dbReference type="Proteomes" id="UP000571817"/>
    </source>
</evidence>
<sequence length="844" mass="87963">MPRRPMGRVSIRNLRAHKVRLILTVLSVILGTAFVTGSYVFTDTLKHSFTGIFNDAYKGIATHVEPAHSYDAGVPFGDLATIRRVSGVDRVAPGVERPAALVNSQGTKVASGGAPSVADTWTVPADRIGDPTQFESGGPPTASGEAVINAGAARKGDIKVGDRVRIVLSNRPVLTLTVSGIYRTKTESGGYIGVLLSPAQAVQVLSDGRHYTSVDVSAKPGVSEDELTSRIAKILPSGLTVETGTKLRDDTNAQIQTALSFVNYLLLAFGFIALIVGTFIIYNTFSMIVAQRLRELALLRAVGASRKQVRRSVLLEALFTGVIGSVLGIVGGVGLAIGLRELLNAFNVGLPSGTLLLRPRTLVVALVLGVGVTLLSAYIPARRASSIAPVEAMREEFAIPSASSSTRRTILGLALLVLGVVLTVLGATSSSTSHGSALIGAGLLGVGGAALMLSPVLARIVIPPIGWVAGRPFGRPGTLAPSNAVRNPRRTAATAFALTLGLLIVSGISVIGASAKGSVNHLFDNNVRADLVLTAGQQGTVPQPAIDAAAKQDGVGSMTQFHLAFGLLDGAEETGSGVDGPLPAVLALTPVSGSISPTGDNLVASESKARERGWTIGSMHTLTHPGVGSVRLKLVGIYQDSQLAGAWLVSGATYRSLTPANERAAEVGLIRVAPGADLSQVQARVEKATNPYYVVSVDTRTQFKGQIAAQVNTLLGLLYALLALAIVIAILGIINTLALSVVERRREIGMMRAVGMMRRQVRRTIYLESFLIAVFGALLGLALGIVYGVLFTKLLKDQGLNVLVIPWTQALAFLVVAGIVGVLAALWPGVRAARTPPLAAIVDA</sequence>
<keyword evidence="2" id="KW-1003">Cell membrane</keyword>
<feature type="transmembrane region" description="Helical" evidence="7">
    <location>
        <begin position="359"/>
        <end position="379"/>
    </location>
</feature>
<dbReference type="AlphaFoldDB" id="A0A853DAU3"/>
<dbReference type="GO" id="GO:0022857">
    <property type="term" value="F:transmembrane transporter activity"/>
    <property type="evidence" value="ECO:0007669"/>
    <property type="project" value="TreeGrafter"/>
</dbReference>
<feature type="domain" description="MacB-like periplasmic core" evidence="9">
    <location>
        <begin position="22"/>
        <end position="233"/>
    </location>
</feature>
<dbReference type="PANTHER" id="PTHR30572">
    <property type="entry name" value="MEMBRANE COMPONENT OF TRANSPORTER-RELATED"/>
    <property type="match status" value="1"/>
</dbReference>
<evidence type="ECO:0000256" key="1">
    <source>
        <dbReference type="ARBA" id="ARBA00004651"/>
    </source>
</evidence>
<accession>A0A853DAU3</accession>
<dbReference type="Proteomes" id="UP000571817">
    <property type="component" value="Unassembled WGS sequence"/>
</dbReference>
<feature type="domain" description="ABC3 transporter permease C-terminal" evidence="8">
    <location>
        <begin position="720"/>
        <end position="837"/>
    </location>
</feature>
<feature type="transmembrane region" description="Helical" evidence="7">
    <location>
        <begin position="437"/>
        <end position="462"/>
    </location>
</feature>
<proteinExistence type="inferred from homology"/>
<evidence type="ECO:0000256" key="2">
    <source>
        <dbReference type="ARBA" id="ARBA00022475"/>
    </source>
</evidence>
<dbReference type="InterPro" id="IPR050250">
    <property type="entry name" value="Macrolide_Exporter_MacB"/>
</dbReference>
<keyword evidence="4 7" id="KW-1133">Transmembrane helix</keyword>
<organism evidence="10 11">
    <name type="scientific">Allobranchiibius huperziae</name>
    <dbReference type="NCBI Taxonomy" id="1874116"/>
    <lineage>
        <taxon>Bacteria</taxon>
        <taxon>Bacillati</taxon>
        <taxon>Actinomycetota</taxon>
        <taxon>Actinomycetes</taxon>
        <taxon>Micrococcales</taxon>
        <taxon>Dermacoccaceae</taxon>
        <taxon>Allobranchiibius</taxon>
    </lineage>
</organism>
<feature type="transmembrane region" description="Helical" evidence="7">
    <location>
        <begin position="410"/>
        <end position="431"/>
    </location>
</feature>
<evidence type="ECO:0000259" key="9">
    <source>
        <dbReference type="Pfam" id="PF12704"/>
    </source>
</evidence>
<dbReference type="Pfam" id="PF12704">
    <property type="entry name" value="MacB_PCD"/>
    <property type="match status" value="2"/>
</dbReference>
<feature type="transmembrane region" description="Helical" evidence="7">
    <location>
        <begin position="21"/>
        <end position="41"/>
    </location>
</feature>
<dbReference type="Pfam" id="PF02687">
    <property type="entry name" value="FtsX"/>
    <property type="match status" value="2"/>
</dbReference>
<keyword evidence="5 7" id="KW-0472">Membrane</keyword>
<protein>
    <submittedName>
        <fullName evidence="10">Putative ABC transport system permease protein</fullName>
    </submittedName>
</protein>
<evidence type="ECO:0000256" key="3">
    <source>
        <dbReference type="ARBA" id="ARBA00022692"/>
    </source>
</evidence>
<feature type="transmembrane region" description="Helical" evidence="7">
    <location>
        <begin position="765"/>
        <end position="790"/>
    </location>
</feature>
<feature type="transmembrane region" description="Helical" evidence="7">
    <location>
        <begin position="717"/>
        <end position="742"/>
    </location>
</feature>
<evidence type="ECO:0000256" key="6">
    <source>
        <dbReference type="ARBA" id="ARBA00038076"/>
    </source>
</evidence>
<feature type="domain" description="ABC3 transporter permease C-terminal" evidence="8">
    <location>
        <begin position="268"/>
        <end position="389"/>
    </location>
</feature>
<gene>
    <name evidence="10" type="ORF">HNR15_000072</name>
</gene>
<dbReference type="GO" id="GO:0005886">
    <property type="term" value="C:plasma membrane"/>
    <property type="evidence" value="ECO:0007669"/>
    <property type="project" value="UniProtKB-SubCell"/>
</dbReference>
<feature type="transmembrane region" description="Helical" evidence="7">
    <location>
        <begin position="313"/>
        <end position="339"/>
    </location>
</feature>
<dbReference type="InterPro" id="IPR025857">
    <property type="entry name" value="MacB_PCD"/>
</dbReference>
<keyword evidence="11" id="KW-1185">Reference proteome</keyword>
<feature type="transmembrane region" description="Helical" evidence="7">
    <location>
        <begin position="495"/>
        <end position="515"/>
    </location>
</feature>